<gene>
    <name evidence="1" type="ORF">CALMAC_LOCUS2324</name>
</gene>
<feature type="non-terminal residue" evidence="1">
    <location>
        <position position="58"/>
    </location>
</feature>
<keyword evidence="2" id="KW-1185">Reference proteome</keyword>
<reference evidence="1 2" key="1">
    <citation type="submission" date="2019-01" db="EMBL/GenBank/DDBJ databases">
        <authorList>
            <person name="Sayadi A."/>
        </authorList>
    </citation>
    <scope>NUCLEOTIDE SEQUENCE [LARGE SCALE GENOMIC DNA]</scope>
</reference>
<evidence type="ECO:0000313" key="1">
    <source>
        <dbReference type="EMBL" id="VEN36875.1"/>
    </source>
</evidence>
<organism evidence="1 2">
    <name type="scientific">Callosobruchus maculatus</name>
    <name type="common">Southern cowpea weevil</name>
    <name type="synonym">Pulse bruchid</name>
    <dbReference type="NCBI Taxonomy" id="64391"/>
    <lineage>
        <taxon>Eukaryota</taxon>
        <taxon>Metazoa</taxon>
        <taxon>Ecdysozoa</taxon>
        <taxon>Arthropoda</taxon>
        <taxon>Hexapoda</taxon>
        <taxon>Insecta</taxon>
        <taxon>Pterygota</taxon>
        <taxon>Neoptera</taxon>
        <taxon>Endopterygota</taxon>
        <taxon>Coleoptera</taxon>
        <taxon>Polyphaga</taxon>
        <taxon>Cucujiformia</taxon>
        <taxon>Chrysomeloidea</taxon>
        <taxon>Chrysomelidae</taxon>
        <taxon>Bruchinae</taxon>
        <taxon>Bruchini</taxon>
        <taxon>Callosobruchus</taxon>
    </lineage>
</organism>
<accession>A0A653BNJ4</accession>
<proteinExistence type="predicted"/>
<dbReference type="Proteomes" id="UP000410492">
    <property type="component" value="Unassembled WGS sequence"/>
</dbReference>
<name>A0A653BNJ4_CALMS</name>
<evidence type="ECO:0000313" key="2">
    <source>
        <dbReference type="Proteomes" id="UP000410492"/>
    </source>
</evidence>
<protein>
    <submittedName>
        <fullName evidence="1">Uncharacterized protein</fullName>
    </submittedName>
</protein>
<dbReference type="EMBL" id="CAACVG010002755">
    <property type="protein sequence ID" value="VEN36875.1"/>
    <property type="molecule type" value="Genomic_DNA"/>
</dbReference>
<dbReference type="AlphaFoldDB" id="A0A653BNJ4"/>
<sequence length="58" mass="6784">MVADDISKFGSHKIHAYCTSTCRWQKKPTLRCYEASHTHAPIKQPIRFAIAEDDRYIF</sequence>